<proteinExistence type="predicted"/>
<evidence type="ECO:0000313" key="2">
    <source>
        <dbReference type="EMBL" id="KAG9249391.1"/>
    </source>
</evidence>
<feature type="non-terminal residue" evidence="2">
    <location>
        <position position="1"/>
    </location>
</feature>
<dbReference type="GO" id="GO:0008017">
    <property type="term" value="F:microtubule binding"/>
    <property type="evidence" value="ECO:0007669"/>
    <property type="project" value="TreeGrafter"/>
</dbReference>
<dbReference type="GO" id="GO:0005739">
    <property type="term" value="C:mitochondrion"/>
    <property type="evidence" value="ECO:0007669"/>
    <property type="project" value="TreeGrafter"/>
</dbReference>
<protein>
    <recommendedName>
        <fullName evidence="1">Dynamin N-terminal domain-containing protein</fullName>
    </recommendedName>
</protein>
<feature type="domain" description="Dynamin N-terminal" evidence="1">
    <location>
        <begin position="3"/>
        <end position="51"/>
    </location>
</feature>
<dbReference type="PANTHER" id="PTHR11566:SF21">
    <property type="entry name" value="DYNAMIN RELATED PROTEIN 1, ISOFORM A"/>
    <property type="match status" value="1"/>
</dbReference>
<dbReference type="GO" id="GO:0016020">
    <property type="term" value="C:membrane"/>
    <property type="evidence" value="ECO:0007669"/>
    <property type="project" value="TreeGrafter"/>
</dbReference>
<dbReference type="RefSeq" id="XP_046113315.1">
    <property type="nucleotide sequence ID" value="XM_046260747.1"/>
</dbReference>
<dbReference type="GO" id="GO:0003924">
    <property type="term" value="F:GTPase activity"/>
    <property type="evidence" value="ECO:0007669"/>
    <property type="project" value="TreeGrafter"/>
</dbReference>
<dbReference type="GO" id="GO:0005874">
    <property type="term" value="C:microtubule"/>
    <property type="evidence" value="ECO:0007669"/>
    <property type="project" value="TreeGrafter"/>
</dbReference>
<keyword evidence="3" id="KW-1185">Reference proteome</keyword>
<dbReference type="GO" id="GO:0048312">
    <property type="term" value="P:intracellular distribution of mitochondria"/>
    <property type="evidence" value="ECO:0007669"/>
    <property type="project" value="TreeGrafter"/>
</dbReference>
<dbReference type="AlphaFoldDB" id="A0A9P8CL94"/>
<dbReference type="EMBL" id="MU251317">
    <property type="protein sequence ID" value="KAG9249391.1"/>
    <property type="molecule type" value="Genomic_DNA"/>
</dbReference>
<dbReference type="SUPFAM" id="SSF52540">
    <property type="entry name" value="P-loop containing nucleoside triphosphate hydrolases"/>
    <property type="match status" value="1"/>
</dbReference>
<dbReference type="GO" id="GO:0016559">
    <property type="term" value="P:peroxisome fission"/>
    <property type="evidence" value="ECO:0007669"/>
    <property type="project" value="TreeGrafter"/>
</dbReference>
<accession>A0A9P8CL94</accession>
<name>A0A9P8CL94_9HYPO</name>
<dbReference type="Gene3D" id="3.40.50.300">
    <property type="entry name" value="P-loop containing nucleotide triphosphate hydrolases"/>
    <property type="match status" value="1"/>
</dbReference>
<reference evidence="2" key="1">
    <citation type="journal article" date="2021" name="IMA Fungus">
        <title>Genomic characterization of three marine fungi, including Emericellopsis atlantica sp. nov. with signatures of a generalist lifestyle and marine biomass degradation.</title>
        <authorList>
            <person name="Hagestad O.C."/>
            <person name="Hou L."/>
            <person name="Andersen J.H."/>
            <person name="Hansen E.H."/>
            <person name="Altermark B."/>
            <person name="Li C."/>
            <person name="Kuhnert E."/>
            <person name="Cox R.J."/>
            <person name="Crous P.W."/>
            <person name="Spatafora J.W."/>
            <person name="Lail K."/>
            <person name="Amirebrahimi M."/>
            <person name="Lipzen A."/>
            <person name="Pangilinan J."/>
            <person name="Andreopoulos W."/>
            <person name="Hayes R.D."/>
            <person name="Ng V."/>
            <person name="Grigoriev I.V."/>
            <person name="Jackson S.A."/>
            <person name="Sutton T.D.S."/>
            <person name="Dobson A.D.W."/>
            <person name="Rama T."/>
        </authorList>
    </citation>
    <scope>NUCLEOTIDE SEQUENCE</scope>
    <source>
        <strain evidence="2">TS7</strain>
    </source>
</reference>
<dbReference type="InterPro" id="IPR022812">
    <property type="entry name" value="Dynamin"/>
</dbReference>
<dbReference type="PANTHER" id="PTHR11566">
    <property type="entry name" value="DYNAMIN"/>
    <property type="match status" value="1"/>
</dbReference>
<dbReference type="GO" id="GO:0000266">
    <property type="term" value="P:mitochondrial fission"/>
    <property type="evidence" value="ECO:0007669"/>
    <property type="project" value="TreeGrafter"/>
</dbReference>
<dbReference type="OrthoDB" id="415706at2759"/>
<dbReference type="Proteomes" id="UP000887229">
    <property type="component" value="Unassembled WGS sequence"/>
</dbReference>
<dbReference type="InterPro" id="IPR027417">
    <property type="entry name" value="P-loop_NTPase"/>
</dbReference>
<gene>
    <name evidence="2" type="ORF">F5Z01DRAFT_600069</name>
</gene>
<evidence type="ECO:0000313" key="3">
    <source>
        <dbReference type="Proteomes" id="UP000887229"/>
    </source>
</evidence>
<dbReference type="GO" id="GO:0006897">
    <property type="term" value="P:endocytosis"/>
    <property type="evidence" value="ECO:0007669"/>
    <property type="project" value="TreeGrafter"/>
</dbReference>
<comment type="caution">
    <text evidence="2">The sequence shown here is derived from an EMBL/GenBank/DDBJ whole genome shotgun (WGS) entry which is preliminary data.</text>
</comment>
<dbReference type="InterPro" id="IPR045063">
    <property type="entry name" value="Dynamin_N"/>
</dbReference>
<organism evidence="2 3">
    <name type="scientific">Emericellopsis atlantica</name>
    <dbReference type="NCBI Taxonomy" id="2614577"/>
    <lineage>
        <taxon>Eukaryota</taxon>
        <taxon>Fungi</taxon>
        <taxon>Dikarya</taxon>
        <taxon>Ascomycota</taxon>
        <taxon>Pezizomycotina</taxon>
        <taxon>Sordariomycetes</taxon>
        <taxon>Hypocreomycetidae</taxon>
        <taxon>Hypocreales</taxon>
        <taxon>Bionectriaceae</taxon>
        <taxon>Emericellopsis</taxon>
    </lineage>
</organism>
<dbReference type="GeneID" id="70291650"/>
<evidence type="ECO:0000259" key="1">
    <source>
        <dbReference type="Pfam" id="PF00350"/>
    </source>
</evidence>
<dbReference type="PRINTS" id="PR00195">
    <property type="entry name" value="DYNAMIN"/>
</dbReference>
<sequence>VRDMVHPYLSQSRTIVLAVLQASNDMATQTIIKMAREHDPHGERTIGIITDPD</sequence>
<dbReference type="Pfam" id="PF00350">
    <property type="entry name" value="Dynamin_N"/>
    <property type="match status" value="1"/>
</dbReference>
<feature type="non-terminal residue" evidence="2">
    <location>
        <position position="53"/>
    </location>
</feature>